<comment type="similarity">
    <text evidence="7">Belongs to the tRNA(Ile)-lysidine synthase family.</text>
</comment>
<dbReference type="OrthoDB" id="5244702at2"/>
<evidence type="ECO:0000256" key="6">
    <source>
        <dbReference type="ARBA" id="ARBA00048539"/>
    </source>
</evidence>
<dbReference type="Pfam" id="PF01171">
    <property type="entry name" value="ATP_bind_3"/>
    <property type="match status" value="1"/>
</dbReference>
<evidence type="ECO:0000313" key="10">
    <source>
        <dbReference type="EMBL" id="GER22891.1"/>
    </source>
</evidence>
<dbReference type="InterPro" id="IPR012094">
    <property type="entry name" value="tRNA_Ile_lys_synt"/>
</dbReference>
<dbReference type="GO" id="GO:0032267">
    <property type="term" value="F:tRNA(Ile)-lysidine synthase activity"/>
    <property type="evidence" value="ECO:0007669"/>
    <property type="project" value="UniProtKB-EC"/>
</dbReference>
<dbReference type="InterPro" id="IPR015262">
    <property type="entry name" value="tRNA_Ile_lys_synt_subst-bd"/>
</dbReference>
<evidence type="ECO:0000256" key="1">
    <source>
        <dbReference type="ARBA" id="ARBA00022490"/>
    </source>
</evidence>
<keyword evidence="11" id="KW-1185">Reference proteome</keyword>
<comment type="domain">
    <text evidence="7">The N-terminal region contains the highly conserved SGGXDS motif, predicted to be a P-loop motif involved in ATP binding.</text>
</comment>
<evidence type="ECO:0000256" key="2">
    <source>
        <dbReference type="ARBA" id="ARBA00022598"/>
    </source>
</evidence>
<feature type="domain" description="tRNA(Ile)-lysidine/2-thiocytidine synthase N-terminal" evidence="8">
    <location>
        <begin position="26"/>
        <end position="198"/>
    </location>
</feature>
<dbReference type="InterPro" id="IPR014729">
    <property type="entry name" value="Rossmann-like_a/b/a_fold"/>
</dbReference>
<feature type="binding site" evidence="7">
    <location>
        <begin position="31"/>
        <end position="36"/>
    </location>
    <ligand>
        <name>ATP</name>
        <dbReference type="ChEBI" id="CHEBI:30616"/>
    </ligand>
</feature>
<evidence type="ECO:0000259" key="8">
    <source>
        <dbReference type="Pfam" id="PF01171"/>
    </source>
</evidence>
<dbReference type="EMBL" id="BKDJ01000006">
    <property type="protein sequence ID" value="GER22891.1"/>
    <property type="molecule type" value="Genomic_DNA"/>
</dbReference>
<dbReference type="CDD" id="cd01992">
    <property type="entry name" value="TilS_N"/>
    <property type="match status" value="1"/>
</dbReference>
<proteinExistence type="inferred from homology"/>
<protein>
    <recommendedName>
        <fullName evidence="7">tRNA(Ile)-lysidine synthase</fullName>
        <ecNumber evidence="7">6.3.4.19</ecNumber>
    </recommendedName>
    <alternativeName>
        <fullName evidence="7">tRNA(Ile)-2-lysyl-cytidine synthase</fullName>
    </alternativeName>
    <alternativeName>
        <fullName evidence="7">tRNA(Ile)-lysidine synthetase</fullName>
    </alternativeName>
</protein>
<dbReference type="Gene3D" id="1.20.59.20">
    <property type="match status" value="1"/>
</dbReference>
<accession>A0A5A7NT28</accession>
<dbReference type="InterPro" id="IPR012795">
    <property type="entry name" value="tRNA_Ile_lys_synt_N"/>
</dbReference>
<sequence>MGGHLPAAVAAARNAVRRLVPRGSFVLVACSGGADSLALAAAAAFLAGKGELRAGAVVVDHALQEDSAAVAAQAAGQVRALGLSPVLVKAPGVEGTGSEAQARTARYAAFAEALEETGADHVLLGHTLDDQAEQVILGLARGSGTRSLAGIPATRGPYLRPFLGLRRAQTEAVCAHEALDYWTDPTNLERGPLRNRVRLDVLPVLEAALGPGVAEALARTALLARADADHLDRLAQDALEDLLLPVAAPGCLALDLAGLRALGPALRGRVLRAAAVRLGGENPTLERIAATERLVDGAGSAGPVQLAGHVAAYRERPDGPHGPARRAVVLEGRVLDGRVPEGPADHPEAAG</sequence>
<dbReference type="RefSeq" id="WP_149956521.1">
    <property type="nucleotide sequence ID" value="NZ_BKDJ01000006.1"/>
</dbReference>
<name>A0A5A7NT28_9MICC</name>
<keyword evidence="3 7" id="KW-0819">tRNA processing</keyword>
<comment type="subcellular location">
    <subcellularLocation>
        <location evidence="7">Cytoplasm</location>
    </subcellularLocation>
</comment>
<gene>
    <name evidence="7 10" type="primary">tilS</name>
    <name evidence="10" type="ORF">NCCP1664_13880</name>
</gene>
<dbReference type="SUPFAM" id="SSF52402">
    <property type="entry name" value="Adenine nucleotide alpha hydrolases-like"/>
    <property type="match status" value="1"/>
</dbReference>
<comment type="caution">
    <text evidence="10">The sequence shown here is derived from an EMBL/GenBank/DDBJ whole genome shotgun (WGS) entry which is preliminary data.</text>
</comment>
<evidence type="ECO:0000256" key="7">
    <source>
        <dbReference type="HAMAP-Rule" id="MF_01161"/>
    </source>
</evidence>
<organism evidence="10 11">
    <name type="scientific">Zafaria cholistanensis</name>
    <dbReference type="NCBI Taxonomy" id="1682741"/>
    <lineage>
        <taxon>Bacteria</taxon>
        <taxon>Bacillati</taxon>
        <taxon>Actinomycetota</taxon>
        <taxon>Actinomycetes</taxon>
        <taxon>Micrococcales</taxon>
        <taxon>Micrococcaceae</taxon>
        <taxon>Zafaria</taxon>
    </lineage>
</organism>
<evidence type="ECO:0000313" key="11">
    <source>
        <dbReference type="Proteomes" id="UP000325307"/>
    </source>
</evidence>
<comment type="catalytic activity">
    <reaction evidence="6 7">
        <text>cytidine(34) in tRNA(Ile2) + L-lysine + ATP = lysidine(34) in tRNA(Ile2) + AMP + diphosphate + H(+)</text>
        <dbReference type="Rhea" id="RHEA:43744"/>
        <dbReference type="Rhea" id="RHEA-COMP:10625"/>
        <dbReference type="Rhea" id="RHEA-COMP:10670"/>
        <dbReference type="ChEBI" id="CHEBI:15378"/>
        <dbReference type="ChEBI" id="CHEBI:30616"/>
        <dbReference type="ChEBI" id="CHEBI:32551"/>
        <dbReference type="ChEBI" id="CHEBI:33019"/>
        <dbReference type="ChEBI" id="CHEBI:82748"/>
        <dbReference type="ChEBI" id="CHEBI:83665"/>
        <dbReference type="ChEBI" id="CHEBI:456215"/>
        <dbReference type="EC" id="6.3.4.19"/>
    </reaction>
</comment>
<dbReference type="NCBIfam" id="TIGR02432">
    <property type="entry name" value="lysidine_TilS_N"/>
    <property type="match status" value="1"/>
</dbReference>
<feature type="domain" description="tRNA(Ile)-lysidine synthase substrate-binding" evidence="9">
    <location>
        <begin position="254"/>
        <end position="316"/>
    </location>
</feature>
<keyword evidence="4 7" id="KW-0547">Nucleotide-binding</keyword>
<keyword evidence="1 7" id="KW-0963">Cytoplasm</keyword>
<dbReference type="Gene3D" id="3.40.50.620">
    <property type="entry name" value="HUPs"/>
    <property type="match status" value="1"/>
</dbReference>
<dbReference type="GO" id="GO:0006400">
    <property type="term" value="P:tRNA modification"/>
    <property type="evidence" value="ECO:0007669"/>
    <property type="project" value="UniProtKB-UniRule"/>
</dbReference>
<evidence type="ECO:0000256" key="4">
    <source>
        <dbReference type="ARBA" id="ARBA00022741"/>
    </source>
</evidence>
<comment type="function">
    <text evidence="7">Ligates lysine onto the cytidine present at position 34 of the AUA codon-specific tRNA(Ile) that contains the anticodon CAU, in an ATP-dependent manner. Cytidine is converted to lysidine, thus changing the amino acid specificity of the tRNA from methionine to isoleucine.</text>
</comment>
<dbReference type="GO" id="GO:0005737">
    <property type="term" value="C:cytoplasm"/>
    <property type="evidence" value="ECO:0007669"/>
    <property type="project" value="UniProtKB-SubCell"/>
</dbReference>
<dbReference type="HAMAP" id="MF_01161">
    <property type="entry name" value="tRNA_Ile_lys_synt"/>
    <property type="match status" value="1"/>
</dbReference>
<dbReference type="PANTHER" id="PTHR43033:SF1">
    <property type="entry name" value="TRNA(ILE)-LYSIDINE SYNTHASE-RELATED"/>
    <property type="match status" value="1"/>
</dbReference>
<dbReference type="SUPFAM" id="SSF82829">
    <property type="entry name" value="MesJ substrate recognition domain-like"/>
    <property type="match status" value="1"/>
</dbReference>
<dbReference type="AlphaFoldDB" id="A0A5A7NT28"/>
<evidence type="ECO:0000256" key="3">
    <source>
        <dbReference type="ARBA" id="ARBA00022694"/>
    </source>
</evidence>
<evidence type="ECO:0000259" key="9">
    <source>
        <dbReference type="Pfam" id="PF09179"/>
    </source>
</evidence>
<evidence type="ECO:0000256" key="5">
    <source>
        <dbReference type="ARBA" id="ARBA00022840"/>
    </source>
</evidence>
<dbReference type="InterPro" id="IPR011063">
    <property type="entry name" value="TilS/TtcA_N"/>
</dbReference>
<dbReference type="Pfam" id="PF09179">
    <property type="entry name" value="TilS"/>
    <property type="match status" value="1"/>
</dbReference>
<keyword evidence="2 7" id="KW-0436">Ligase</keyword>
<dbReference type="PANTHER" id="PTHR43033">
    <property type="entry name" value="TRNA(ILE)-LYSIDINE SYNTHASE-RELATED"/>
    <property type="match status" value="1"/>
</dbReference>
<dbReference type="Proteomes" id="UP000325307">
    <property type="component" value="Unassembled WGS sequence"/>
</dbReference>
<reference evidence="10 11" key="1">
    <citation type="submission" date="2019-09" db="EMBL/GenBank/DDBJ databases">
        <title>Arthrobacter zafarii sp. nov., a moderately thermotolerant and halotolerant actinobacterium isolated from Cholistan desert soil of Pakistan.</title>
        <authorList>
            <person name="Amin A."/>
            <person name="Ahmed I."/>
            <person name="Khalid N."/>
            <person name="Schumann P."/>
            <person name="Busse H.J."/>
            <person name="Khan I.U."/>
            <person name="Li S."/>
            <person name="Li W.J."/>
        </authorList>
    </citation>
    <scope>NUCLEOTIDE SEQUENCE [LARGE SCALE GENOMIC DNA]</scope>
    <source>
        <strain evidence="10 11">NCCP-1664</strain>
    </source>
</reference>
<keyword evidence="5 7" id="KW-0067">ATP-binding</keyword>
<dbReference type="EC" id="6.3.4.19" evidence="7"/>
<dbReference type="GO" id="GO:0005524">
    <property type="term" value="F:ATP binding"/>
    <property type="evidence" value="ECO:0007669"/>
    <property type="project" value="UniProtKB-UniRule"/>
</dbReference>